<feature type="compositionally biased region" description="Low complexity" evidence="2">
    <location>
        <begin position="251"/>
        <end position="265"/>
    </location>
</feature>
<evidence type="ECO:0000256" key="2">
    <source>
        <dbReference type="SAM" id="MobiDB-lite"/>
    </source>
</evidence>
<sequence length="515" mass="58477">MASVNRGHISHETLSDLDICVTRILSNTDCMPRHEVTEQLVLDIDETLLNESRNMLFDVAKSKLSLQCAKEYGPVSARGYDQIEEVKLKKRNGERKNVSLANDIYDLYCYQMDYIETFPRSVTSQASHIPVLTKKAQPPPTALDMDTRLKIIELTAEVVELRKQLKEIKRDHQGEIDRLNIAVNKLKIELGQHTCMSLSPHYGKKPISADPVSGNKPLSPSCNSRPRANSEPVQTYANVTTKTSAGRETAPNINNNKPEINKNNECGSNTGCSKNDISSTKPSVNETLTPTPVISDTFPNVDEGFTLVDRGRHRKDSGIRFGEKRQVNLQSLGQLKQRITSNAKAPTTSKTRTLKGIAYEKTQTLYLENVEIEHGDTDNEIEDLVRDHIKSNIDINVTKMYVVRNRYSTIRVGIKLIVPKSAVEKAMAYDAWPNPVTCRPWEYKPTSRGKHISPRITYRSNRYREEQYPSPDDAYDEDYNDNDDRYYSDIRDSTKDFESRLHKYSLRATGNNAPY</sequence>
<gene>
    <name evidence="3" type="ORF">OFUS_LOCUS8682</name>
</gene>
<reference evidence="3" key="1">
    <citation type="submission" date="2022-03" db="EMBL/GenBank/DDBJ databases">
        <authorList>
            <person name="Martin C."/>
        </authorList>
    </citation>
    <scope>NUCLEOTIDE SEQUENCE</scope>
</reference>
<evidence type="ECO:0000313" key="3">
    <source>
        <dbReference type="EMBL" id="CAH1782209.1"/>
    </source>
</evidence>
<name>A0A8S4NKY7_OWEFU</name>
<keyword evidence="1" id="KW-0175">Coiled coil</keyword>
<feature type="coiled-coil region" evidence="1">
    <location>
        <begin position="151"/>
        <end position="189"/>
    </location>
</feature>
<proteinExistence type="predicted"/>
<feature type="compositionally biased region" description="Polar residues" evidence="2">
    <location>
        <begin position="216"/>
        <end position="246"/>
    </location>
</feature>
<dbReference type="EMBL" id="CAIIXF020000004">
    <property type="protein sequence ID" value="CAH1782209.1"/>
    <property type="molecule type" value="Genomic_DNA"/>
</dbReference>
<organism evidence="3 4">
    <name type="scientific">Owenia fusiformis</name>
    <name type="common">Polychaete worm</name>
    <dbReference type="NCBI Taxonomy" id="6347"/>
    <lineage>
        <taxon>Eukaryota</taxon>
        <taxon>Metazoa</taxon>
        <taxon>Spiralia</taxon>
        <taxon>Lophotrochozoa</taxon>
        <taxon>Annelida</taxon>
        <taxon>Polychaeta</taxon>
        <taxon>Sedentaria</taxon>
        <taxon>Canalipalpata</taxon>
        <taxon>Sabellida</taxon>
        <taxon>Oweniida</taxon>
        <taxon>Oweniidae</taxon>
        <taxon>Owenia</taxon>
    </lineage>
</organism>
<dbReference type="AlphaFoldDB" id="A0A8S4NKY7"/>
<accession>A0A8S4NKY7</accession>
<comment type="caution">
    <text evidence="3">The sequence shown here is derived from an EMBL/GenBank/DDBJ whole genome shotgun (WGS) entry which is preliminary data.</text>
</comment>
<feature type="region of interest" description="Disordered" evidence="2">
    <location>
        <begin position="460"/>
        <end position="484"/>
    </location>
</feature>
<evidence type="ECO:0000313" key="4">
    <source>
        <dbReference type="Proteomes" id="UP000749559"/>
    </source>
</evidence>
<feature type="region of interest" description="Disordered" evidence="2">
    <location>
        <begin position="206"/>
        <end position="267"/>
    </location>
</feature>
<protein>
    <submittedName>
        <fullName evidence="3">Uncharacterized protein</fullName>
    </submittedName>
</protein>
<dbReference type="Proteomes" id="UP000749559">
    <property type="component" value="Unassembled WGS sequence"/>
</dbReference>
<keyword evidence="4" id="KW-1185">Reference proteome</keyword>
<evidence type="ECO:0000256" key="1">
    <source>
        <dbReference type="SAM" id="Coils"/>
    </source>
</evidence>